<feature type="compositionally biased region" description="Basic and acidic residues" evidence="1">
    <location>
        <begin position="72"/>
        <end position="86"/>
    </location>
</feature>
<protein>
    <submittedName>
        <fullName evidence="2">Pentatricopeptide repeat domain-containing protein</fullName>
    </submittedName>
</protein>
<dbReference type="GeneID" id="85441960"/>
<name>A0AAD8Q1W2_9PEZI</name>
<gene>
    <name evidence="2" type="ORF">LY79DRAFT_552552</name>
</gene>
<dbReference type="EMBL" id="JAHLJV010000026">
    <property type="protein sequence ID" value="KAK1593339.1"/>
    <property type="molecule type" value="Genomic_DNA"/>
</dbReference>
<accession>A0AAD8Q1W2</accession>
<feature type="compositionally biased region" description="Basic and acidic residues" evidence="1">
    <location>
        <begin position="104"/>
        <end position="113"/>
    </location>
</feature>
<proteinExistence type="predicted"/>
<feature type="compositionally biased region" description="Low complexity" evidence="1">
    <location>
        <begin position="369"/>
        <end position="382"/>
    </location>
</feature>
<comment type="caution">
    <text evidence="2">The sequence shown here is derived from an EMBL/GenBank/DDBJ whole genome shotgun (WGS) entry which is preliminary data.</text>
</comment>
<feature type="region of interest" description="Disordered" evidence="1">
    <location>
        <begin position="140"/>
        <end position="166"/>
    </location>
</feature>
<evidence type="ECO:0000313" key="3">
    <source>
        <dbReference type="Proteomes" id="UP001230504"/>
    </source>
</evidence>
<evidence type="ECO:0000256" key="1">
    <source>
        <dbReference type="SAM" id="MobiDB-lite"/>
    </source>
</evidence>
<dbReference type="Proteomes" id="UP001230504">
    <property type="component" value="Unassembled WGS sequence"/>
</dbReference>
<feature type="region of interest" description="Disordered" evidence="1">
    <location>
        <begin position="866"/>
        <end position="889"/>
    </location>
</feature>
<feature type="region of interest" description="Disordered" evidence="1">
    <location>
        <begin position="367"/>
        <end position="386"/>
    </location>
</feature>
<feature type="region of interest" description="Disordered" evidence="1">
    <location>
        <begin position="179"/>
        <end position="199"/>
    </location>
</feature>
<evidence type="ECO:0000313" key="2">
    <source>
        <dbReference type="EMBL" id="KAK1593339.1"/>
    </source>
</evidence>
<organism evidence="2 3">
    <name type="scientific">Colletotrichum navitas</name>
    <dbReference type="NCBI Taxonomy" id="681940"/>
    <lineage>
        <taxon>Eukaryota</taxon>
        <taxon>Fungi</taxon>
        <taxon>Dikarya</taxon>
        <taxon>Ascomycota</taxon>
        <taxon>Pezizomycotina</taxon>
        <taxon>Sordariomycetes</taxon>
        <taxon>Hypocreomycetidae</taxon>
        <taxon>Glomerellales</taxon>
        <taxon>Glomerellaceae</taxon>
        <taxon>Colletotrichum</taxon>
        <taxon>Colletotrichum graminicola species complex</taxon>
    </lineage>
</organism>
<sequence length="889" mass="101430">MGRPFRQMSLRTTLPWKAEFKRIGIPGIFLIPRGPRRWPQASSAQLSLSRQWMHAASDATQDRLDEGIASHRETKSESTVEQESHDAPAQGTGKQPEVDAAGPPKERWTSKEEAKDIDRAFETGANELQLSVLTENRTISTTHGQRSAGDTHSSTPATTYTPTEDMQQPLRFRKIHNVTRPKKHGSQRQEREEVQSENVNSTVAPIQYDSVLVAPPLQYNSRRQMDMSLGRAFDGVKRQLRLQSIHQIKNRPVINWRDTLDILRLRTRPIRGPWQIHARKILVEPALGNKLLYEVDNTIWDIHEQTRCHIELHWPKNDNGRRQTHGIYLLLSGDEEALEHAAEEISRIAIRNSCRISIEGAIGSQSIDSQASSAKPEKPASSTEEIVWKSSVGKQRPGYVHYYEYSEPYHKIPKPKDWTPGTFLAYITAITNAKLPDRLASKFYGSGTTATKAAIALLKAAFADQTASKAHSRRAFKQALRFIESHGHSYRHDARELFFDKKLKLTLPPVDTGTFNTLLVGNVKVKDLYNFDSILKLMVHHGCLPNAQTWLLFLQLVESEKVRRHVIQLMHSLGLLLDPITVKLIAKELVAYDTRHVRNKWPGLREFLESQDAKYGKYWVSKPAMDSIMVELARLNDFTSCLDLFDIMAEMSMTPTTVTLNMVLQHARWQKNLTVTLAFLRKASMLKIGYDENTYHELFTLAFRMRRPNAMGIIWRYACVEGKTTWHMRNHVTRMMIQSQMGFKINTDGKPTVANFLALPTFCPQDMKLSGIKRAGFEIARLMHKQFKEWRPDEPLHEVLDAVWGDDSRILRAVKQVKQQGELSHEITVPGKPISLRPRLRMRGTDPPQCPRLDMIIKYVAPVDSDKSAFPDEQTPETTVADLEKNIGP</sequence>
<dbReference type="AlphaFoldDB" id="A0AAD8Q1W2"/>
<reference evidence="2" key="1">
    <citation type="submission" date="2021-06" db="EMBL/GenBank/DDBJ databases">
        <title>Comparative genomics, transcriptomics and evolutionary studies reveal genomic signatures of adaptation to plant cell wall in hemibiotrophic fungi.</title>
        <authorList>
            <consortium name="DOE Joint Genome Institute"/>
            <person name="Baroncelli R."/>
            <person name="Diaz J.F."/>
            <person name="Benocci T."/>
            <person name="Peng M."/>
            <person name="Battaglia E."/>
            <person name="Haridas S."/>
            <person name="Andreopoulos W."/>
            <person name="Labutti K."/>
            <person name="Pangilinan J."/>
            <person name="Floch G.L."/>
            <person name="Makela M.R."/>
            <person name="Henrissat B."/>
            <person name="Grigoriev I.V."/>
            <person name="Crouch J.A."/>
            <person name="De Vries R.P."/>
            <person name="Sukno S.A."/>
            <person name="Thon M.R."/>
        </authorList>
    </citation>
    <scope>NUCLEOTIDE SEQUENCE</scope>
    <source>
        <strain evidence="2">CBS 125086</strain>
    </source>
</reference>
<feature type="region of interest" description="Disordered" evidence="1">
    <location>
        <begin position="72"/>
        <end position="113"/>
    </location>
</feature>
<keyword evidence="3" id="KW-1185">Reference proteome</keyword>
<dbReference type="RefSeq" id="XP_060414650.1">
    <property type="nucleotide sequence ID" value="XM_060557720.1"/>
</dbReference>